<protein>
    <recommendedName>
        <fullName evidence="5">Adenylate kinase active site lid domain-containing protein</fullName>
    </recommendedName>
</protein>
<evidence type="ECO:0008006" key="5">
    <source>
        <dbReference type="Google" id="ProtNLM"/>
    </source>
</evidence>
<evidence type="ECO:0000313" key="4">
    <source>
        <dbReference type="EMBL" id="GAH57783.1"/>
    </source>
</evidence>
<evidence type="ECO:0000256" key="3">
    <source>
        <dbReference type="ARBA" id="ARBA00022777"/>
    </source>
</evidence>
<gene>
    <name evidence="4" type="ORF">S03H2_38642</name>
</gene>
<evidence type="ECO:0000256" key="2">
    <source>
        <dbReference type="ARBA" id="ARBA00022741"/>
    </source>
</evidence>
<dbReference type="InterPro" id="IPR027417">
    <property type="entry name" value="P-loop_NTPase"/>
</dbReference>
<sequence length="97" mass="11025">MKLFKPLIIILLGPQGSGKGTQAKFLQKKLNLEYVGSGNLVRKRQRVNDFTGRKLLEVSAKRGEIIPTFLMSKLWAEKFEKLKQKPEFNGFVFDGSP</sequence>
<comment type="caution">
    <text evidence="4">The sequence shown here is derived from an EMBL/GenBank/DDBJ whole genome shotgun (WGS) entry which is preliminary data.</text>
</comment>
<organism evidence="4">
    <name type="scientific">marine sediment metagenome</name>
    <dbReference type="NCBI Taxonomy" id="412755"/>
    <lineage>
        <taxon>unclassified sequences</taxon>
        <taxon>metagenomes</taxon>
        <taxon>ecological metagenomes</taxon>
    </lineage>
</organism>
<evidence type="ECO:0000256" key="1">
    <source>
        <dbReference type="ARBA" id="ARBA00022679"/>
    </source>
</evidence>
<keyword evidence="1" id="KW-0808">Transferase</keyword>
<keyword evidence="2" id="KW-0547">Nucleotide-binding</keyword>
<proteinExistence type="predicted"/>
<dbReference type="EMBL" id="BARU01023837">
    <property type="protein sequence ID" value="GAH57783.1"/>
    <property type="molecule type" value="Genomic_DNA"/>
</dbReference>
<dbReference type="GO" id="GO:0005524">
    <property type="term" value="F:ATP binding"/>
    <property type="evidence" value="ECO:0007669"/>
    <property type="project" value="InterPro"/>
</dbReference>
<dbReference type="AlphaFoldDB" id="X1IJN2"/>
<dbReference type="PANTHER" id="PTHR23359">
    <property type="entry name" value="NUCLEOTIDE KINASE"/>
    <property type="match status" value="1"/>
</dbReference>
<accession>X1IJN2</accession>
<dbReference type="SUPFAM" id="SSF52540">
    <property type="entry name" value="P-loop containing nucleoside triphosphate hydrolases"/>
    <property type="match status" value="1"/>
</dbReference>
<dbReference type="Pfam" id="PF00406">
    <property type="entry name" value="ADK"/>
    <property type="match status" value="1"/>
</dbReference>
<feature type="non-terminal residue" evidence="4">
    <location>
        <position position="97"/>
    </location>
</feature>
<keyword evidence="3" id="KW-0418">Kinase</keyword>
<reference evidence="4" key="1">
    <citation type="journal article" date="2014" name="Front. Microbiol.">
        <title>High frequency of phylogenetically diverse reductive dehalogenase-homologous genes in deep subseafloor sedimentary metagenomes.</title>
        <authorList>
            <person name="Kawai M."/>
            <person name="Futagami T."/>
            <person name="Toyoda A."/>
            <person name="Takaki Y."/>
            <person name="Nishi S."/>
            <person name="Hori S."/>
            <person name="Arai W."/>
            <person name="Tsubouchi T."/>
            <person name="Morono Y."/>
            <person name="Uchiyama I."/>
            <person name="Ito T."/>
            <person name="Fujiyama A."/>
            <person name="Inagaki F."/>
            <person name="Takami H."/>
        </authorList>
    </citation>
    <scope>NUCLEOTIDE SEQUENCE</scope>
    <source>
        <strain evidence="4">Expedition CK06-06</strain>
    </source>
</reference>
<dbReference type="GO" id="GO:0019205">
    <property type="term" value="F:nucleobase-containing compound kinase activity"/>
    <property type="evidence" value="ECO:0007669"/>
    <property type="project" value="InterPro"/>
</dbReference>
<name>X1IJN2_9ZZZZ</name>
<dbReference type="GO" id="GO:0006139">
    <property type="term" value="P:nucleobase-containing compound metabolic process"/>
    <property type="evidence" value="ECO:0007669"/>
    <property type="project" value="InterPro"/>
</dbReference>
<dbReference type="PRINTS" id="PR00094">
    <property type="entry name" value="ADENYLTKNASE"/>
</dbReference>
<dbReference type="Gene3D" id="3.40.50.300">
    <property type="entry name" value="P-loop containing nucleotide triphosphate hydrolases"/>
    <property type="match status" value="1"/>
</dbReference>
<dbReference type="InterPro" id="IPR000850">
    <property type="entry name" value="Adenylat/UMP-CMP_kin"/>
</dbReference>